<evidence type="ECO:0000313" key="2">
    <source>
        <dbReference type="EMBL" id="GAI25071.1"/>
    </source>
</evidence>
<sequence>MIPKLKNKKPPEPGKPIIPGVIDKGKSPYNSDDNPEMNTIYYPT</sequence>
<evidence type="ECO:0000313" key="3">
    <source>
        <dbReference type="EMBL" id="GAI43112.1"/>
    </source>
</evidence>
<evidence type="ECO:0000256" key="1">
    <source>
        <dbReference type="SAM" id="MobiDB-lite"/>
    </source>
</evidence>
<comment type="caution">
    <text evidence="2">The sequence shown here is derived from an EMBL/GenBank/DDBJ whole genome shotgun (WGS) entry which is preliminary data.</text>
</comment>
<feature type="region of interest" description="Disordered" evidence="1">
    <location>
        <begin position="1"/>
        <end position="44"/>
    </location>
</feature>
<dbReference type="EMBL" id="BARV01021564">
    <property type="protein sequence ID" value="GAI25071.1"/>
    <property type="molecule type" value="Genomic_DNA"/>
</dbReference>
<organism evidence="2">
    <name type="scientific">marine sediment metagenome</name>
    <dbReference type="NCBI Taxonomy" id="412755"/>
    <lineage>
        <taxon>unclassified sequences</taxon>
        <taxon>metagenomes</taxon>
        <taxon>ecological metagenomes</taxon>
    </lineage>
</organism>
<name>X1N4A5_9ZZZZ</name>
<protein>
    <submittedName>
        <fullName evidence="2">Uncharacterized protein</fullName>
    </submittedName>
</protein>
<gene>
    <name evidence="2" type="ORF">S06H3_35696</name>
    <name evidence="3" type="ORF">S06H3_52285</name>
</gene>
<dbReference type="AlphaFoldDB" id="X1N4A5"/>
<reference evidence="2" key="1">
    <citation type="journal article" date="2014" name="Front. Microbiol.">
        <title>High frequency of phylogenetically diverse reductive dehalogenase-homologous genes in deep subseafloor sedimentary metagenomes.</title>
        <authorList>
            <person name="Kawai M."/>
            <person name="Futagami T."/>
            <person name="Toyoda A."/>
            <person name="Takaki Y."/>
            <person name="Nishi S."/>
            <person name="Hori S."/>
            <person name="Arai W."/>
            <person name="Tsubouchi T."/>
            <person name="Morono Y."/>
            <person name="Uchiyama I."/>
            <person name="Ito T."/>
            <person name="Fujiyama A."/>
            <person name="Inagaki F."/>
            <person name="Takami H."/>
        </authorList>
    </citation>
    <scope>NUCLEOTIDE SEQUENCE</scope>
    <source>
        <strain evidence="2">Expedition CK06-06</strain>
    </source>
</reference>
<dbReference type="EMBL" id="BARV01033241">
    <property type="protein sequence ID" value="GAI43112.1"/>
    <property type="molecule type" value="Genomic_DNA"/>
</dbReference>
<proteinExistence type="predicted"/>
<accession>X1N4A5</accession>